<keyword evidence="2" id="KW-0067">ATP-binding</keyword>
<evidence type="ECO:0000313" key="4">
    <source>
        <dbReference type="Proteomes" id="UP000001036"/>
    </source>
</evidence>
<dbReference type="InterPro" id="IPR037257">
    <property type="entry name" value="T2SS_E_N_sf"/>
</dbReference>
<keyword evidence="4" id="KW-1185">Reference proteome</keyword>
<dbReference type="PANTHER" id="PTHR32309">
    <property type="entry name" value="TYROSINE-PROTEIN KINASE"/>
    <property type="match status" value="1"/>
</dbReference>
<dbReference type="PANTHER" id="PTHR32309:SF13">
    <property type="entry name" value="FERRIC ENTEROBACTIN TRANSPORT PROTEIN FEPE"/>
    <property type="match status" value="1"/>
</dbReference>
<evidence type="ECO:0000256" key="1">
    <source>
        <dbReference type="ARBA" id="ARBA00022741"/>
    </source>
</evidence>
<dbReference type="SUPFAM" id="SSF160246">
    <property type="entry name" value="EspE N-terminal domain-like"/>
    <property type="match status" value="1"/>
</dbReference>
<dbReference type="OrthoDB" id="9775724at2"/>
<accession>B3PJL6</accession>
<keyword evidence="1" id="KW-0547">Nucleotide-binding</keyword>
<dbReference type="HOGENOM" id="CLU_052027_2_1_6"/>
<dbReference type="AlphaFoldDB" id="B3PJL6"/>
<gene>
    <name evidence="3" type="primary">epsG</name>
    <name evidence="3" type="ordered locus">CJA_0622</name>
</gene>
<dbReference type="GO" id="GO:0004713">
    <property type="term" value="F:protein tyrosine kinase activity"/>
    <property type="evidence" value="ECO:0007669"/>
    <property type="project" value="TreeGrafter"/>
</dbReference>
<dbReference type="SUPFAM" id="SSF52540">
    <property type="entry name" value="P-loop containing nucleoside triphosphate hydrolases"/>
    <property type="match status" value="1"/>
</dbReference>
<organism evidence="3 4">
    <name type="scientific">Cellvibrio japonicus (strain Ueda107)</name>
    <name type="common">Pseudomonas fluorescens subsp. cellulosa</name>
    <dbReference type="NCBI Taxonomy" id="498211"/>
    <lineage>
        <taxon>Bacteria</taxon>
        <taxon>Pseudomonadati</taxon>
        <taxon>Pseudomonadota</taxon>
        <taxon>Gammaproteobacteria</taxon>
        <taxon>Cellvibrionales</taxon>
        <taxon>Cellvibrionaceae</taxon>
        <taxon>Cellvibrio</taxon>
    </lineage>
</organism>
<proteinExistence type="predicted"/>
<dbReference type="eggNOG" id="COG0489">
    <property type="taxonomic scope" value="Bacteria"/>
</dbReference>
<sequence length="305" mass="32812">MNDLAQAYLPNDEPRSLLIDPLAKEPKASALATRMGRLLLQSGKIDSSQLNAIMQLQTTEGLRFGEAALKLGLVSPADIGAVLAEQFAYPRIDPGHSKLAPCLTAAFQPDSRASEALRSLRSELLLRYFNQGEHLSLALVGTEGAARIARTGANLAISFAQLGLRTLLVDANLREPQLHRWLGVDARQAGLSDLLAGRSRAQPLAVEELQHLWLLPAGTPAPNPQELLASRQYRERMTPLFKAYDLILLNTAPLGSTLDAQLVAAQAGAALVVTKTHSTRLKPLSQHCANLTSLGVRLLGAALHE</sequence>
<protein>
    <submittedName>
        <fullName evidence="3">EpsG</fullName>
    </submittedName>
</protein>
<dbReference type="CDD" id="cd05387">
    <property type="entry name" value="BY-kinase"/>
    <property type="match status" value="1"/>
</dbReference>
<name>B3PJL6_CELJU</name>
<dbReference type="InterPro" id="IPR005702">
    <property type="entry name" value="Wzc-like_C"/>
</dbReference>
<dbReference type="Gene3D" id="3.40.50.300">
    <property type="entry name" value="P-loop containing nucleotide triphosphate hydrolases"/>
    <property type="match status" value="1"/>
</dbReference>
<dbReference type="EMBL" id="CP000934">
    <property type="protein sequence ID" value="ACE84245.1"/>
    <property type="molecule type" value="Genomic_DNA"/>
</dbReference>
<evidence type="ECO:0000256" key="2">
    <source>
        <dbReference type="ARBA" id="ARBA00022840"/>
    </source>
</evidence>
<dbReference type="GO" id="GO:0005886">
    <property type="term" value="C:plasma membrane"/>
    <property type="evidence" value="ECO:0007669"/>
    <property type="project" value="TreeGrafter"/>
</dbReference>
<reference evidence="3 4" key="1">
    <citation type="journal article" date="2008" name="J. Bacteriol.">
        <title>Insights into plant cell wall degradation from the genome sequence of the soil bacterium Cellvibrio japonicus.</title>
        <authorList>
            <person name="Deboy R.T."/>
            <person name="Mongodin E.F."/>
            <person name="Fouts D.E."/>
            <person name="Tailford L.E."/>
            <person name="Khouri H."/>
            <person name="Emerson J.B."/>
            <person name="Mohamoud Y."/>
            <person name="Watkins K."/>
            <person name="Henrissat B."/>
            <person name="Gilbert H.J."/>
            <person name="Nelson K.E."/>
        </authorList>
    </citation>
    <scope>NUCLEOTIDE SEQUENCE [LARGE SCALE GENOMIC DNA]</scope>
    <source>
        <strain evidence="3 4">Ueda107</strain>
    </source>
</reference>
<dbReference type="Proteomes" id="UP000001036">
    <property type="component" value="Chromosome"/>
</dbReference>
<dbReference type="RefSeq" id="WP_012486301.1">
    <property type="nucleotide sequence ID" value="NC_010995.1"/>
</dbReference>
<dbReference type="InterPro" id="IPR027417">
    <property type="entry name" value="P-loop_NTPase"/>
</dbReference>
<dbReference type="STRING" id="498211.CJA_0622"/>
<dbReference type="KEGG" id="cja:CJA_0622"/>
<dbReference type="InterPro" id="IPR050445">
    <property type="entry name" value="Bact_polysacc_biosynth/exp"/>
</dbReference>
<evidence type="ECO:0000313" key="3">
    <source>
        <dbReference type="EMBL" id="ACE84245.1"/>
    </source>
</evidence>